<gene>
    <name evidence="1" type="primary">smc6</name>
    <name evidence="1" type="ORF">IWQ57_006553</name>
</gene>
<reference evidence="1" key="1">
    <citation type="submission" date="2022-07" db="EMBL/GenBank/DDBJ databases">
        <title>Phylogenomic reconstructions and comparative analyses of Kickxellomycotina fungi.</title>
        <authorList>
            <person name="Reynolds N.K."/>
            <person name="Stajich J.E."/>
            <person name="Barry K."/>
            <person name="Grigoriev I.V."/>
            <person name="Crous P."/>
            <person name="Smith M.E."/>
        </authorList>
    </citation>
    <scope>NUCLEOTIDE SEQUENCE</scope>
    <source>
        <strain evidence="1">CBS 109366</strain>
    </source>
</reference>
<keyword evidence="2" id="KW-1185">Reference proteome</keyword>
<sequence length="362" mass="39445">AVAQADADVAVQGKKLAKIDGKVAAETEAIDAINMEAAKLEEQAAAELAALEPLGTERRGPLERIDAAKAALRGFKQTEAEMSAEAGSTRERIESLERDLAAERARLVDSDSAGKERLRAKVQELEGAVADEEAEIATLQAQQAKLETRSQELTRAREQRKAEAERARGHVEKASASLGELMRQTSDRFSAFGRGVREALEAAGRETWRGMAPVGPIGMHIRLRDPRWSRIIETTLDKVLNAFLVGSHADRAKLDAIFRRCGCQSRIVVCNQELFDYSQGEPAAEYMTILRALDITSEVVKRQLININRIEQIILVEQRALGDKIMASNNGGFPRNVTACLTIDGYSVGARGGGLSTQAINL</sequence>
<dbReference type="EC" id="3.6.4.13" evidence="1"/>
<evidence type="ECO:0000313" key="1">
    <source>
        <dbReference type="EMBL" id="KAJ2759437.1"/>
    </source>
</evidence>
<name>A0ACC1JJA4_9FUNG</name>
<accession>A0ACC1JJA4</accession>
<feature type="non-terminal residue" evidence="1">
    <location>
        <position position="1"/>
    </location>
</feature>
<comment type="caution">
    <text evidence="1">The sequence shown here is derived from an EMBL/GenBank/DDBJ whole genome shotgun (WGS) entry which is preliminary data.</text>
</comment>
<organism evidence="1 2">
    <name type="scientific">Coemansia nantahalensis</name>
    <dbReference type="NCBI Taxonomy" id="2789366"/>
    <lineage>
        <taxon>Eukaryota</taxon>
        <taxon>Fungi</taxon>
        <taxon>Fungi incertae sedis</taxon>
        <taxon>Zoopagomycota</taxon>
        <taxon>Kickxellomycotina</taxon>
        <taxon>Kickxellomycetes</taxon>
        <taxon>Kickxellales</taxon>
        <taxon>Kickxellaceae</taxon>
        <taxon>Coemansia</taxon>
    </lineage>
</organism>
<dbReference type="EMBL" id="JANBUJ010003787">
    <property type="protein sequence ID" value="KAJ2759437.1"/>
    <property type="molecule type" value="Genomic_DNA"/>
</dbReference>
<protein>
    <submittedName>
        <fullName evidence="1">Structural maintenance of chromosomes protein 6</fullName>
        <ecNumber evidence="1">3.6.4.13</ecNumber>
    </submittedName>
</protein>
<evidence type="ECO:0000313" key="2">
    <source>
        <dbReference type="Proteomes" id="UP001140234"/>
    </source>
</evidence>
<keyword evidence="1" id="KW-0378">Hydrolase</keyword>
<proteinExistence type="predicted"/>
<feature type="non-terminal residue" evidence="1">
    <location>
        <position position="362"/>
    </location>
</feature>
<dbReference type="Proteomes" id="UP001140234">
    <property type="component" value="Unassembled WGS sequence"/>
</dbReference>